<dbReference type="EMBL" id="CP002631">
    <property type="protein sequence ID" value="AEB13903.1"/>
    <property type="molecule type" value="Genomic_DNA"/>
</dbReference>
<dbReference type="KEGG" id="tsu:Tresu_0983"/>
<dbReference type="AlphaFoldDB" id="F2NUS2"/>
<gene>
    <name evidence="1" type="ordered locus">Tresu_0983</name>
</gene>
<dbReference type="RefSeq" id="WP_013701195.1">
    <property type="nucleotide sequence ID" value="NC_015385.1"/>
</dbReference>
<name>F2NUS2_TRES6</name>
<dbReference type="STRING" id="869209.Tresu_0983"/>
<evidence type="ECO:0000313" key="2">
    <source>
        <dbReference type="Proteomes" id="UP000006852"/>
    </source>
</evidence>
<evidence type="ECO:0000313" key="1">
    <source>
        <dbReference type="EMBL" id="AEB13903.1"/>
    </source>
</evidence>
<reference evidence="1 2" key="1">
    <citation type="journal article" date="2011" name="Stand. Genomic Sci.">
        <title>Complete genome sequence of Treponema succinifaciens type strain (6091).</title>
        <authorList>
            <person name="Han C."/>
            <person name="Gronow S."/>
            <person name="Teshima H."/>
            <person name="Lapidus A."/>
            <person name="Nolan M."/>
            <person name="Lucas S."/>
            <person name="Hammon N."/>
            <person name="Deshpande S."/>
            <person name="Cheng J.F."/>
            <person name="Zeytun A."/>
            <person name="Tapia R."/>
            <person name="Goodwin L."/>
            <person name="Pitluck S."/>
            <person name="Liolios K."/>
            <person name="Pagani I."/>
            <person name="Ivanova N."/>
            <person name="Mavromatis K."/>
            <person name="Mikhailova N."/>
            <person name="Huntemann M."/>
            <person name="Pati A."/>
            <person name="Chen A."/>
            <person name="Palaniappan K."/>
            <person name="Land M."/>
            <person name="Hauser L."/>
            <person name="Brambilla E.M."/>
            <person name="Rohde M."/>
            <person name="Goker M."/>
            <person name="Woyke T."/>
            <person name="Bristow J."/>
            <person name="Eisen J.A."/>
            <person name="Markowitz V."/>
            <person name="Hugenholtz P."/>
            <person name="Kyrpides N.C."/>
            <person name="Klenk H.P."/>
            <person name="Detter J.C."/>
        </authorList>
    </citation>
    <scope>NUCLEOTIDE SEQUENCE [LARGE SCALE GENOMIC DNA]</scope>
    <source>
        <strain evidence="2">ATCC 33096 / DSM 2489 / 6091</strain>
    </source>
</reference>
<dbReference type="Proteomes" id="UP000006852">
    <property type="component" value="Chromosome"/>
</dbReference>
<accession>F2NUS2</accession>
<reference evidence="2" key="2">
    <citation type="submission" date="2011-04" db="EMBL/GenBank/DDBJ databases">
        <title>The complete genome of chromosome of Treponema succinifaciens DSM 2489.</title>
        <authorList>
            <person name="Lucas S."/>
            <person name="Copeland A."/>
            <person name="Lapidus A."/>
            <person name="Bruce D."/>
            <person name="Goodwin L."/>
            <person name="Pitluck S."/>
            <person name="Peters L."/>
            <person name="Kyrpides N."/>
            <person name="Mavromatis K."/>
            <person name="Ivanova N."/>
            <person name="Ovchinnikova G."/>
            <person name="Teshima H."/>
            <person name="Detter J.C."/>
            <person name="Tapia R."/>
            <person name="Han C."/>
            <person name="Land M."/>
            <person name="Hauser L."/>
            <person name="Markowitz V."/>
            <person name="Cheng J.-F."/>
            <person name="Hugenholtz P."/>
            <person name="Woyke T."/>
            <person name="Wu D."/>
            <person name="Gronow S."/>
            <person name="Wellnitz S."/>
            <person name="Brambilla E."/>
            <person name="Klenk H.-P."/>
            <person name="Eisen J.A."/>
        </authorList>
    </citation>
    <scope>NUCLEOTIDE SEQUENCE [LARGE SCALE GENOMIC DNA]</scope>
    <source>
        <strain evidence="2">ATCC 33096 / DSM 2489 / 6091</strain>
    </source>
</reference>
<dbReference type="HOGENOM" id="CLU_329529_0_0_12"/>
<dbReference type="GeneID" id="302998147"/>
<dbReference type="eggNOG" id="ENOG502ZAQK">
    <property type="taxonomic scope" value="Bacteria"/>
</dbReference>
<keyword evidence="2" id="KW-1185">Reference proteome</keyword>
<dbReference type="OrthoDB" id="3710702at2"/>
<protein>
    <submittedName>
        <fullName evidence="1">Uncharacterized protein</fullName>
    </submittedName>
</protein>
<proteinExistence type="predicted"/>
<sequence length="801" mass="92873">MNFFNIKKVFFIAAIFLISDLKINSQDASGFLPDEIFLRTMTQSHCKYFDFTIVDGRIYAKKPSEKKWRLFLKTGLPYSKMNTTGLDEFPIPERVAEISADGDSLYVFDNNGILYTTFLDRSAPESPFVWKRAFGFPKGENGFLKQDEFTKNKRAWSMGCRRKDVLYHTDIYGNEHHYGTMGLETIYFLTEDGLHIRFTDSGLPADFSRQIQVPLNGRFISESLSASADTIFLIGAKGTMYTRLVDFDTMGCDPMWFQYTYDKLEQKKKGKNYFSNYSPWALPAEEWLEQPKIQIEGKGRLSKIISIAQNGQGNGARILRVAGTDKDGNTGFYEKSIFDSEWKFVEKEIYLEESDFLDSTKNELGEEAEFSYTGNLIISDSTKENFKCSLKGVSLMSEDKCIFEISDGEQTFSCTLFPLEKWTYPKRKNPGFDGTPRNYFITAEFDESKLENYSGEFKKIIDEIFKNKNHNLFAFTGEGTKEYFEIGINTKRPKLLKKPFSSKSVKYIFMMTREGIEEIPKISEFALPLLKDFKNENLLLEQGRTYSIQERSLIQSKINENIKYRELLNSDLEQFEELKKTARHTRWGYSALDFITTITFLNKINFPKIKQLSTYGADLLATNFSSFEELVQYRNFVYRRVIELIDLRIENYEKLIQDFDNNEIYSTLNPNLRNSFSEYFDEVSLPRKMKMELSKNNIAIEQFNDVSYLPAYYLKTKNGTVVTIVLKNSAKKILEFLNDKKNFEASPLVLNAEFISEEISEIDLKENKAFKRISNKKGTIEWNGKTLKILSGKKILFEGTL</sequence>
<organism evidence="1 2">
    <name type="scientific">Treponema succinifaciens (strain ATCC 33096 / DSM 2489 / 6091)</name>
    <dbReference type="NCBI Taxonomy" id="869209"/>
    <lineage>
        <taxon>Bacteria</taxon>
        <taxon>Pseudomonadati</taxon>
        <taxon>Spirochaetota</taxon>
        <taxon>Spirochaetia</taxon>
        <taxon>Spirochaetales</taxon>
        <taxon>Treponemataceae</taxon>
        <taxon>Treponema</taxon>
    </lineage>
</organism>